<keyword evidence="3" id="KW-0732">Signal</keyword>
<name>U6GVS6_EIMAC</name>
<dbReference type="GeneID" id="25272264"/>
<keyword evidence="2" id="KW-1133">Transmembrane helix</keyword>
<feature type="transmembrane region" description="Helical" evidence="2">
    <location>
        <begin position="261"/>
        <end position="280"/>
    </location>
</feature>
<feature type="compositionally biased region" description="Basic residues" evidence="1">
    <location>
        <begin position="64"/>
        <end position="74"/>
    </location>
</feature>
<dbReference type="OrthoDB" id="10602730at2759"/>
<evidence type="ECO:0000256" key="1">
    <source>
        <dbReference type="SAM" id="MobiDB-lite"/>
    </source>
</evidence>
<dbReference type="VEuPathDB" id="ToxoDB:EAH_00041940"/>
<gene>
    <name evidence="4" type="ORF">EAH_00041940</name>
</gene>
<feature type="compositionally biased region" description="Low complexity" evidence="1">
    <location>
        <begin position="89"/>
        <end position="109"/>
    </location>
</feature>
<accession>U6GVS6</accession>
<feature type="transmembrane region" description="Helical" evidence="2">
    <location>
        <begin position="286"/>
        <end position="310"/>
    </location>
</feature>
<evidence type="ECO:0000313" key="4">
    <source>
        <dbReference type="EMBL" id="CDI83682.1"/>
    </source>
</evidence>
<sequence>MHRYYSLKGRVGLLVSLLLLCAAAAAAAAAVTETTKVNEPEPADGAAVTVAADSDISAGEKRTPPRKRQTRSKASKAVDTSSLTSAISDTPTDAAAPTAEVEVAETAEAGDSSLPLPPEIPDEDQDELGSDRLSLDGGRLQLRLPDGTPVGSLEIPVLDRHRRKLTGLKTLTTGLVLFLILLVTRQSGPLTLAEQTAMTMAFVGLVRFLQSLFSEQGEFQFKVSVQPGDLKDELVGEVEYGGLADAKRSLQQRLQKWMQTLYIAVPTFFLVSGFFMTLGFHLATGLMLGLIFFILGGLASLIGGAGGAFADLIRSF</sequence>
<keyword evidence="2" id="KW-0472">Membrane</keyword>
<evidence type="ECO:0000256" key="2">
    <source>
        <dbReference type="SAM" id="Phobius"/>
    </source>
</evidence>
<dbReference type="EMBL" id="HG673466">
    <property type="protein sequence ID" value="CDI83682.1"/>
    <property type="molecule type" value="Genomic_DNA"/>
</dbReference>
<reference evidence="4" key="2">
    <citation type="submission" date="2013-10" db="EMBL/GenBank/DDBJ databases">
        <authorList>
            <person name="Aslett M."/>
        </authorList>
    </citation>
    <scope>NUCLEOTIDE SEQUENCE</scope>
    <source>
        <strain evidence="4">Houghton</strain>
    </source>
</reference>
<proteinExistence type="predicted"/>
<organism evidence="4 5">
    <name type="scientific">Eimeria acervulina</name>
    <name type="common">Coccidian parasite</name>
    <dbReference type="NCBI Taxonomy" id="5801"/>
    <lineage>
        <taxon>Eukaryota</taxon>
        <taxon>Sar</taxon>
        <taxon>Alveolata</taxon>
        <taxon>Apicomplexa</taxon>
        <taxon>Conoidasida</taxon>
        <taxon>Coccidia</taxon>
        <taxon>Eucoccidiorida</taxon>
        <taxon>Eimeriorina</taxon>
        <taxon>Eimeriidae</taxon>
        <taxon>Eimeria</taxon>
    </lineage>
</organism>
<evidence type="ECO:0008006" key="6">
    <source>
        <dbReference type="Google" id="ProtNLM"/>
    </source>
</evidence>
<feature type="region of interest" description="Disordered" evidence="1">
    <location>
        <begin position="34"/>
        <end position="133"/>
    </location>
</feature>
<evidence type="ECO:0000313" key="5">
    <source>
        <dbReference type="Proteomes" id="UP000018050"/>
    </source>
</evidence>
<keyword evidence="5" id="KW-1185">Reference proteome</keyword>
<feature type="chain" id="PRO_5004670188" description="Transmembrane protein" evidence="3">
    <location>
        <begin position="29"/>
        <end position="316"/>
    </location>
</feature>
<evidence type="ECO:0000256" key="3">
    <source>
        <dbReference type="SAM" id="SignalP"/>
    </source>
</evidence>
<dbReference type="Proteomes" id="UP000018050">
    <property type="component" value="Unassembled WGS sequence"/>
</dbReference>
<dbReference type="RefSeq" id="XP_013247221.1">
    <property type="nucleotide sequence ID" value="XM_013391767.1"/>
</dbReference>
<keyword evidence="2" id="KW-0812">Transmembrane</keyword>
<dbReference type="AlphaFoldDB" id="U6GVS6"/>
<reference evidence="4" key="1">
    <citation type="submission" date="2013-10" db="EMBL/GenBank/DDBJ databases">
        <title>Genomic analysis of the causative agents of coccidiosis in chickens.</title>
        <authorList>
            <person name="Reid A.J."/>
            <person name="Blake D."/>
            <person name="Billington K."/>
            <person name="Browne H."/>
            <person name="Dunn M."/>
            <person name="Hung S."/>
            <person name="Kawahara F."/>
            <person name="Miranda-Saavedra D."/>
            <person name="Mourier T."/>
            <person name="Nagra H."/>
            <person name="Otto T.D."/>
            <person name="Rawlings N."/>
            <person name="Sanchez A."/>
            <person name="Sanders M."/>
            <person name="Subramaniam C."/>
            <person name="Tay Y."/>
            <person name="Dear P."/>
            <person name="Doerig C."/>
            <person name="Gruber A."/>
            <person name="Parkinson J."/>
            <person name="Shirley M."/>
            <person name="Wan K.L."/>
            <person name="Berriman M."/>
            <person name="Tomley F."/>
            <person name="Pain A."/>
        </authorList>
    </citation>
    <scope>NUCLEOTIDE SEQUENCE</scope>
    <source>
        <strain evidence="4">Houghton</strain>
    </source>
</reference>
<feature type="compositionally biased region" description="Polar residues" evidence="1">
    <location>
        <begin position="78"/>
        <end position="88"/>
    </location>
</feature>
<feature type="signal peptide" evidence="3">
    <location>
        <begin position="1"/>
        <end position="28"/>
    </location>
</feature>
<protein>
    <recommendedName>
        <fullName evidence="6">Transmembrane protein</fullName>
    </recommendedName>
</protein>